<dbReference type="Gene3D" id="3.40.50.10390">
    <property type="entry name" value="Gingipain r, domain 1"/>
    <property type="match status" value="1"/>
</dbReference>
<feature type="domain" description="Gingipain" evidence="4">
    <location>
        <begin position="261"/>
        <end position="665"/>
    </location>
</feature>
<feature type="chain" id="PRO_5020675616" evidence="3">
    <location>
        <begin position="24"/>
        <end position="1045"/>
    </location>
</feature>
<feature type="signal peptide" evidence="3">
    <location>
        <begin position="1"/>
        <end position="23"/>
    </location>
</feature>
<dbReference type="InterPro" id="IPR001769">
    <property type="entry name" value="Gingipain"/>
</dbReference>
<keyword evidence="1 3" id="KW-0732">Signal</keyword>
<dbReference type="GO" id="GO:0004197">
    <property type="term" value="F:cysteine-type endopeptidase activity"/>
    <property type="evidence" value="ECO:0007669"/>
    <property type="project" value="InterPro"/>
</dbReference>
<protein>
    <submittedName>
        <fullName evidence="6">Peptidase C25-like protein</fullName>
    </submittedName>
</protein>
<dbReference type="Pfam" id="PF08126">
    <property type="entry name" value="Propeptide_C25"/>
    <property type="match status" value="1"/>
</dbReference>
<dbReference type="InterPro" id="IPR038490">
    <property type="entry name" value="Gingipain_propep_sf"/>
</dbReference>
<proteinExistence type="predicted"/>
<dbReference type="Gene3D" id="3.40.50.1460">
    <property type="match status" value="1"/>
</dbReference>
<dbReference type="InterPro" id="IPR029031">
    <property type="entry name" value="Gingipain_N_sf"/>
</dbReference>
<evidence type="ECO:0000256" key="3">
    <source>
        <dbReference type="SAM" id="SignalP"/>
    </source>
</evidence>
<evidence type="ECO:0000256" key="1">
    <source>
        <dbReference type="ARBA" id="ARBA00022729"/>
    </source>
</evidence>
<dbReference type="Gene3D" id="2.60.40.3800">
    <property type="match status" value="1"/>
</dbReference>
<evidence type="ECO:0000259" key="4">
    <source>
        <dbReference type="Pfam" id="PF01364"/>
    </source>
</evidence>
<dbReference type="STRING" id="926561.GCA_000379025_00161"/>
<dbReference type="AlphaFoldDB" id="A0A4R8H963"/>
<dbReference type="SUPFAM" id="SSF52129">
    <property type="entry name" value="Caspase-like"/>
    <property type="match status" value="1"/>
</dbReference>
<evidence type="ECO:0000313" key="7">
    <source>
        <dbReference type="Proteomes" id="UP000295832"/>
    </source>
</evidence>
<evidence type="ECO:0000259" key="5">
    <source>
        <dbReference type="Pfam" id="PF08126"/>
    </source>
</evidence>
<dbReference type="Proteomes" id="UP000295832">
    <property type="component" value="Unassembled WGS sequence"/>
</dbReference>
<dbReference type="EMBL" id="SOEG01000012">
    <property type="protein sequence ID" value="TDX51543.1"/>
    <property type="molecule type" value="Genomic_DNA"/>
</dbReference>
<gene>
    <name evidence="6" type="ORF">C7959_11243</name>
</gene>
<feature type="domain" description="Gingipain propeptide" evidence="5">
    <location>
        <begin position="73"/>
        <end position="215"/>
    </location>
</feature>
<organism evidence="6 7">
    <name type="scientific">Orenia marismortui</name>
    <dbReference type="NCBI Taxonomy" id="46469"/>
    <lineage>
        <taxon>Bacteria</taxon>
        <taxon>Bacillati</taxon>
        <taxon>Bacillota</taxon>
        <taxon>Clostridia</taxon>
        <taxon>Halanaerobiales</taxon>
        <taxon>Halobacteroidaceae</taxon>
        <taxon>Orenia</taxon>
    </lineage>
</organism>
<dbReference type="Pfam" id="PF01364">
    <property type="entry name" value="Peptidase_C25"/>
    <property type="match status" value="1"/>
</dbReference>
<name>A0A4R8H963_9FIRM</name>
<dbReference type="GO" id="GO:0006508">
    <property type="term" value="P:proteolysis"/>
    <property type="evidence" value="ECO:0007669"/>
    <property type="project" value="InterPro"/>
</dbReference>
<dbReference type="GO" id="GO:0046872">
    <property type="term" value="F:metal ion binding"/>
    <property type="evidence" value="ECO:0007669"/>
    <property type="project" value="UniProtKB-KW"/>
</dbReference>
<dbReference type="InterPro" id="IPR013783">
    <property type="entry name" value="Ig-like_fold"/>
</dbReference>
<accession>A0A4R8H963</accession>
<dbReference type="Gene3D" id="2.60.40.10">
    <property type="entry name" value="Immunoglobulins"/>
    <property type="match status" value="1"/>
</dbReference>
<dbReference type="RefSeq" id="WP_134116620.1">
    <property type="nucleotide sequence ID" value="NZ_SOEG01000012.1"/>
</dbReference>
<keyword evidence="7" id="KW-1185">Reference proteome</keyword>
<dbReference type="GO" id="GO:0005576">
    <property type="term" value="C:extracellular region"/>
    <property type="evidence" value="ECO:0007669"/>
    <property type="project" value="UniProtKB-SubCell"/>
</dbReference>
<dbReference type="InterPro" id="IPR012600">
    <property type="entry name" value="Propeptide_C25"/>
</dbReference>
<dbReference type="InterPro" id="IPR029030">
    <property type="entry name" value="Caspase-like_dom_sf"/>
</dbReference>
<feature type="region of interest" description="Disordered" evidence="2">
    <location>
        <begin position="32"/>
        <end position="51"/>
    </location>
</feature>
<reference evidence="6 7" key="1">
    <citation type="submission" date="2019-03" db="EMBL/GenBank/DDBJ databases">
        <title>Subsurface microbial communities from deep shales in Ohio and West Virginia, USA.</title>
        <authorList>
            <person name="Wrighton K."/>
        </authorList>
    </citation>
    <scope>NUCLEOTIDE SEQUENCE [LARGE SCALE GENOMIC DNA]</scope>
    <source>
        <strain evidence="6 7">MSL 6dP</strain>
    </source>
</reference>
<comment type="caution">
    <text evidence="6">The sequence shown here is derived from an EMBL/GenBank/DDBJ whole genome shotgun (WGS) entry which is preliminary data.</text>
</comment>
<sequence length="1045" mass="118264">MKKLHIYLIILLLVTFFSINVFASSEWVSLDKTNDSTSKNPQIESKLIKDPDNQANTNYTINIKLPGFFQTLKEVENEEFSLINIPSWETQTEAGKPAIPIKQLMFKIPDNTTPEVSIVNKTEKTFNNINIFPTQPFPSDEVGNYSNPPFTKDEVTYNSDTFFPKSNIFNTSIVWMRNHKVLVVDIAPIRVNTAKKLLVVNPSLELKITLKENLDSNSSSDSKDELKSLEYDQSMSSMINGFNNFQDSIDTLQNNNNLSKYLILMDDQFAENNTLNQFITWKKETGNNVRVIKTSQIPAAITGAPTHEEVLSYLRGLSDQEYPEYLLLIGDEDEENGVAAKSFSTLNGGYTDLYLSCRTATDYIPDLFIGRLPASTNEELTSMLSKVLEMEKNPPKSQMYDKILVAGQIQDRDHNNKADRLFCETADAIATYFENDLDGFDYTVSRAIVNPNNITSTGTFNNYSSWGILWKNSNDEDAILGSRIYNTFSSNSDARYKINQNINQGVAIVQHRDHGGRTLWGDPRYTSYDVKNLENGSNRPLLLSFNCLTGSYFYSNNFVDAWLNHNNGGAYAAIAATDVSFSGPNDWFTHGIYSAFLPSYRNFINTSTNPDWYNSLPEPNFAQEGNSKKLGQIINFGKNYVYQVYGGSNSAKYVYQLFHLFGDPEAYIQLHNPEKLTISHPTTTTDSTVTVTTGEDNLKVTLYSEKLGIHQSKLSSDGSATFNINPSTEGIINVTVTGYGKRPYKGTINFASNSSTKSNYDQVYFRGTPNSWDIKSMKLVDDYTWETTITFTDNSRFKFDIYGDWSLNFGDNEPRDGYADQNGADIYVYDGGTYKLTFNDNTKQYTLSKNQIKSSATISYTINTGSLEEILYSKIKLKKDGVYYGEYIIGNNSNTIARTIINDLPVGNYEAILDLVKEGYKYTGNIAFNITAGGQILEENMAVTKEEYQNYQSNFDQVYFRGTPNSWDNKAMELIDDHTWQTTVTFTANNSFKFDIYGDWSLNFGDNEPRDGYGDENGSDIYVYDAGTYKITFYDDTKQYILTKK</sequence>
<evidence type="ECO:0000256" key="2">
    <source>
        <dbReference type="SAM" id="MobiDB-lite"/>
    </source>
</evidence>
<evidence type="ECO:0000313" key="6">
    <source>
        <dbReference type="EMBL" id="TDX51543.1"/>
    </source>
</evidence>
<dbReference type="Gene3D" id="2.60.40.3620">
    <property type="match status" value="2"/>
</dbReference>